<reference evidence="7" key="1">
    <citation type="journal article" date="2020" name="Stud. Mycol.">
        <title>101 Dothideomycetes genomes: a test case for predicting lifestyles and emergence of pathogens.</title>
        <authorList>
            <person name="Haridas S."/>
            <person name="Albert R."/>
            <person name="Binder M."/>
            <person name="Bloem J."/>
            <person name="Labutti K."/>
            <person name="Salamov A."/>
            <person name="Andreopoulos B."/>
            <person name="Baker S."/>
            <person name="Barry K."/>
            <person name="Bills G."/>
            <person name="Bluhm B."/>
            <person name="Cannon C."/>
            <person name="Castanera R."/>
            <person name="Culley D."/>
            <person name="Daum C."/>
            <person name="Ezra D."/>
            <person name="Gonzalez J."/>
            <person name="Henrissat B."/>
            <person name="Kuo A."/>
            <person name="Liang C."/>
            <person name="Lipzen A."/>
            <person name="Lutzoni F."/>
            <person name="Magnuson J."/>
            <person name="Mondo S."/>
            <person name="Nolan M."/>
            <person name="Ohm R."/>
            <person name="Pangilinan J."/>
            <person name="Park H.-J."/>
            <person name="Ramirez L."/>
            <person name="Alfaro M."/>
            <person name="Sun H."/>
            <person name="Tritt A."/>
            <person name="Yoshinaga Y."/>
            <person name="Zwiers L.-H."/>
            <person name="Turgeon B."/>
            <person name="Goodwin S."/>
            <person name="Spatafora J."/>
            <person name="Crous P."/>
            <person name="Grigoriev I."/>
        </authorList>
    </citation>
    <scope>NUCLEOTIDE SEQUENCE</scope>
    <source>
        <strain evidence="7">CBS 115976</strain>
    </source>
</reference>
<feature type="transmembrane region" description="Helical" evidence="5">
    <location>
        <begin position="120"/>
        <end position="138"/>
    </location>
</feature>
<evidence type="ECO:0000256" key="5">
    <source>
        <dbReference type="SAM" id="Phobius"/>
    </source>
</evidence>
<gene>
    <name evidence="7" type="ORF">BT63DRAFT_372609</name>
</gene>
<dbReference type="PANTHER" id="PTHR42718">
    <property type="entry name" value="MAJOR FACILITATOR SUPERFAMILY MULTIDRUG TRANSPORTER MFSC"/>
    <property type="match status" value="1"/>
</dbReference>
<comment type="subcellular location">
    <subcellularLocation>
        <location evidence="1">Membrane</location>
        <topology evidence="1">Multi-pass membrane protein</topology>
    </subcellularLocation>
</comment>
<feature type="transmembrane region" description="Helical" evidence="5">
    <location>
        <begin position="249"/>
        <end position="267"/>
    </location>
</feature>
<feature type="transmembrane region" description="Helical" evidence="5">
    <location>
        <begin position="220"/>
        <end position="237"/>
    </location>
</feature>
<feature type="transmembrane region" description="Helical" evidence="5">
    <location>
        <begin position="58"/>
        <end position="77"/>
    </location>
</feature>
<feature type="transmembrane region" description="Helical" evidence="5">
    <location>
        <begin position="352"/>
        <end position="370"/>
    </location>
</feature>
<evidence type="ECO:0000256" key="2">
    <source>
        <dbReference type="ARBA" id="ARBA00022692"/>
    </source>
</evidence>
<feature type="transmembrane region" description="Helical" evidence="5">
    <location>
        <begin position="376"/>
        <end position="402"/>
    </location>
</feature>
<keyword evidence="2 5" id="KW-0812">Transmembrane</keyword>
<dbReference type="InterPro" id="IPR020846">
    <property type="entry name" value="MFS_dom"/>
</dbReference>
<dbReference type="InterPro" id="IPR036259">
    <property type="entry name" value="MFS_trans_sf"/>
</dbReference>
<organism evidence="7 8">
    <name type="scientific">Microthyrium microscopicum</name>
    <dbReference type="NCBI Taxonomy" id="703497"/>
    <lineage>
        <taxon>Eukaryota</taxon>
        <taxon>Fungi</taxon>
        <taxon>Dikarya</taxon>
        <taxon>Ascomycota</taxon>
        <taxon>Pezizomycotina</taxon>
        <taxon>Dothideomycetes</taxon>
        <taxon>Dothideomycetes incertae sedis</taxon>
        <taxon>Microthyriales</taxon>
        <taxon>Microthyriaceae</taxon>
        <taxon>Microthyrium</taxon>
    </lineage>
</organism>
<dbReference type="OrthoDB" id="2428527at2759"/>
<feature type="transmembrane region" description="Helical" evidence="5">
    <location>
        <begin position="320"/>
        <end position="340"/>
    </location>
</feature>
<evidence type="ECO:0000313" key="7">
    <source>
        <dbReference type="EMBL" id="KAF2670531.1"/>
    </source>
</evidence>
<proteinExistence type="predicted"/>
<evidence type="ECO:0000256" key="4">
    <source>
        <dbReference type="ARBA" id="ARBA00023136"/>
    </source>
</evidence>
<feature type="transmembrane region" description="Helical" evidence="5">
    <location>
        <begin position="89"/>
        <end position="108"/>
    </location>
</feature>
<dbReference type="Proteomes" id="UP000799302">
    <property type="component" value="Unassembled WGS sequence"/>
</dbReference>
<dbReference type="GO" id="GO:0022857">
    <property type="term" value="F:transmembrane transporter activity"/>
    <property type="evidence" value="ECO:0007669"/>
    <property type="project" value="InterPro"/>
</dbReference>
<evidence type="ECO:0000259" key="6">
    <source>
        <dbReference type="PROSITE" id="PS50850"/>
    </source>
</evidence>
<keyword evidence="8" id="KW-1185">Reference proteome</keyword>
<evidence type="ECO:0000256" key="3">
    <source>
        <dbReference type="ARBA" id="ARBA00022989"/>
    </source>
</evidence>
<feature type="transmembrane region" description="Helical" evidence="5">
    <location>
        <begin position="150"/>
        <end position="171"/>
    </location>
</feature>
<evidence type="ECO:0000256" key="1">
    <source>
        <dbReference type="ARBA" id="ARBA00004141"/>
    </source>
</evidence>
<dbReference type="Pfam" id="PF07690">
    <property type="entry name" value="MFS_1"/>
    <property type="match status" value="2"/>
</dbReference>
<dbReference type="Gene3D" id="1.20.1250.20">
    <property type="entry name" value="MFS general substrate transporter like domains"/>
    <property type="match status" value="2"/>
</dbReference>
<protein>
    <submittedName>
        <fullName evidence="7">YOR378W-like protein</fullName>
    </submittedName>
</protein>
<accession>A0A6A6UG39</accession>
<dbReference type="AlphaFoldDB" id="A0A6A6UG39"/>
<name>A0A6A6UG39_9PEZI</name>
<dbReference type="EMBL" id="MU004234">
    <property type="protein sequence ID" value="KAF2670531.1"/>
    <property type="molecule type" value="Genomic_DNA"/>
</dbReference>
<dbReference type="GO" id="GO:0016020">
    <property type="term" value="C:membrane"/>
    <property type="evidence" value="ECO:0007669"/>
    <property type="project" value="UniProtKB-SubCell"/>
</dbReference>
<feature type="transmembrane region" description="Helical" evidence="5">
    <location>
        <begin position="453"/>
        <end position="474"/>
    </location>
</feature>
<dbReference type="PANTHER" id="PTHR42718:SF1">
    <property type="entry name" value="LOW AFFINITY AMMONIUM TRANSPORTER"/>
    <property type="match status" value="1"/>
</dbReference>
<evidence type="ECO:0000313" key="8">
    <source>
        <dbReference type="Proteomes" id="UP000799302"/>
    </source>
</evidence>
<sequence length="480" mass="52298">MEQPGPPSSGIENWPRWRTVLFIIVVCAGQFMSLAALGQTVAAQNIMGVTFGTENPALLSWFTAAYSLTLGTFILPAGRLGDMYGHKKIFLLGWLWTSFWSSLVGFAHTWGPVAFCAMRGLQGMGPAFLVPNAIAIICRTWPMGPKRGMVISLNGAMGPTGFVTGALFSSILAEYAWWPWCFWAMALVSTIITFLAYCIVPDELAKPATPPGVRPPTFDWIGCITGVSGLILINFALNQAPLVGWNTPYIYFTFILGFLIIIFFIYAEFRVTGDPLVPVRGLQPQAIMALGCIAAGWASHGIWLYFFFLFMIDLRHESPLLATGQLAWVVPIGIAFALSTGWMIKKIHVSRVLLLAMLFFFIGTLFLAFAPINQTYWGLTFISVIVMPGGMNLSFPAGVMLLSNAMPREHQGKAASLVGTVVNYSIASGLGIAGMLQKPVNVGGMNPLLGFRAAWYLGSGFSGLGVVIALYFVWKSRQQL</sequence>
<dbReference type="InterPro" id="IPR011701">
    <property type="entry name" value="MFS"/>
</dbReference>
<feature type="transmembrane region" description="Helical" evidence="5">
    <location>
        <begin position="177"/>
        <end position="200"/>
    </location>
</feature>
<feature type="transmembrane region" description="Helical" evidence="5">
    <location>
        <begin position="414"/>
        <end position="433"/>
    </location>
</feature>
<feature type="transmembrane region" description="Helical" evidence="5">
    <location>
        <begin position="287"/>
        <end position="308"/>
    </location>
</feature>
<keyword evidence="3 5" id="KW-1133">Transmembrane helix</keyword>
<keyword evidence="4 5" id="KW-0472">Membrane</keyword>
<feature type="transmembrane region" description="Helical" evidence="5">
    <location>
        <begin position="20"/>
        <end position="38"/>
    </location>
</feature>
<feature type="domain" description="Major facilitator superfamily (MFS) profile" evidence="6">
    <location>
        <begin position="22"/>
        <end position="477"/>
    </location>
</feature>
<dbReference type="PROSITE" id="PS50850">
    <property type="entry name" value="MFS"/>
    <property type="match status" value="1"/>
</dbReference>
<dbReference type="SUPFAM" id="SSF103473">
    <property type="entry name" value="MFS general substrate transporter"/>
    <property type="match status" value="1"/>
</dbReference>